<dbReference type="InterPro" id="IPR036590">
    <property type="entry name" value="SRAP-like"/>
</dbReference>
<evidence type="ECO:0000256" key="3">
    <source>
        <dbReference type="ARBA" id="ARBA00022763"/>
    </source>
</evidence>
<evidence type="ECO:0000256" key="1">
    <source>
        <dbReference type="ARBA" id="ARBA00008136"/>
    </source>
</evidence>
<keyword evidence="4 8" id="KW-0378">Hydrolase</keyword>
<evidence type="ECO:0000256" key="2">
    <source>
        <dbReference type="ARBA" id="ARBA00022670"/>
    </source>
</evidence>
<protein>
    <recommendedName>
        <fullName evidence="8">Abasic site processing protein</fullName>
        <ecNumber evidence="8">3.4.-.-</ecNumber>
    </recommendedName>
</protein>
<evidence type="ECO:0000256" key="8">
    <source>
        <dbReference type="RuleBase" id="RU364100"/>
    </source>
</evidence>
<dbReference type="EC" id="3.4.-.-" evidence="8"/>
<accession>A0ABU0DYF1</accession>
<dbReference type="InterPro" id="IPR003738">
    <property type="entry name" value="SRAP"/>
</dbReference>
<evidence type="ECO:0000313" key="10">
    <source>
        <dbReference type="Proteomes" id="UP001230220"/>
    </source>
</evidence>
<reference evidence="9 10" key="1">
    <citation type="submission" date="2023-07" db="EMBL/GenBank/DDBJ databases">
        <title>Genomic Encyclopedia of Type Strains, Phase IV (KMG-IV): sequencing the most valuable type-strain genomes for metagenomic binning, comparative biology and taxonomic classification.</title>
        <authorList>
            <person name="Goeker M."/>
        </authorList>
    </citation>
    <scope>NUCLEOTIDE SEQUENCE [LARGE SCALE GENOMIC DNA]</scope>
    <source>
        <strain evidence="9 10">DSM 16784</strain>
    </source>
</reference>
<keyword evidence="7" id="KW-0456">Lyase</keyword>
<organism evidence="9 10">
    <name type="scientific">Breznakia pachnodae</name>
    <dbReference type="NCBI Taxonomy" id="265178"/>
    <lineage>
        <taxon>Bacteria</taxon>
        <taxon>Bacillati</taxon>
        <taxon>Bacillota</taxon>
        <taxon>Erysipelotrichia</taxon>
        <taxon>Erysipelotrichales</taxon>
        <taxon>Erysipelotrichaceae</taxon>
        <taxon>Breznakia</taxon>
    </lineage>
</organism>
<evidence type="ECO:0000256" key="5">
    <source>
        <dbReference type="ARBA" id="ARBA00023124"/>
    </source>
</evidence>
<keyword evidence="2 8" id="KW-0645">Protease</keyword>
<evidence type="ECO:0000256" key="4">
    <source>
        <dbReference type="ARBA" id="ARBA00022801"/>
    </source>
</evidence>
<dbReference type="PANTHER" id="PTHR13604">
    <property type="entry name" value="DC12-RELATED"/>
    <property type="match status" value="1"/>
</dbReference>
<evidence type="ECO:0000256" key="7">
    <source>
        <dbReference type="ARBA" id="ARBA00023239"/>
    </source>
</evidence>
<keyword evidence="3" id="KW-0227">DNA damage</keyword>
<sequence>MCGRFSSLSKEELLFLLEDNRELFDTNGSVEVSPGMEYPVITKTGVIKMLWGMKADWSKGQSIINARQETVNTKEFFKDSFIHRRCIVKVPSFYEWDKYKNKYVVRRIDGKLMNMAGIYTRIGNQNCFVVLTQKATTEFAPIHSRLPFILEDEEVHEYLYGNDEDKWCHPKLTNILMWDLENPRKPEQASLF</sequence>
<keyword evidence="6" id="KW-0238">DNA-binding</keyword>
<dbReference type="Gene3D" id="3.90.1680.10">
    <property type="entry name" value="SOS response associated peptidase-like"/>
    <property type="match status" value="1"/>
</dbReference>
<keyword evidence="10" id="KW-1185">Reference proteome</keyword>
<dbReference type="RefSeq" id="WP_307404593.1">
    <property type="nucleotide sequence ID" value="NZ_JAUSUR010000001.1"/>
</dbReference>
<dbReference type="Pfam" id="PF02586">
    <property type="entry name" value="SRAP"/>
    <property type="match status" value="1"/>
</dbReference>
<name>A0ABU0DYF1_9FIRM</name>
<keyword evidence="5" id="KW-0190">Covalent protein-DNA linkage</keyword>
<dbReference type="Proteomes" id="UP001230220">
    <property type="component" value="Unassembled WGS sequence"/>
</dbReference>
<dbReference type="EMBL" id="JAUSUR010000001">
    <property type="protein sequence ID" value="MDQ0359466.1"/>
    <property type="molecule type" value="Genomic_DNA"/>
</dbReference>
<comment type="similarity">
    <text evidence="1 8">Belongs to the SOS response-associated peptidase family.</text>
</comment>
<proteinExistence type="inferred from homology"/>
<dbReference type="PANTHER" id="PTHR13604:SF0">
    <property type="entry name" value="ABASIC SITE PROCESSING PROTEIN HMCES"/>
    <property type="match status" value="1"/>
</dbReference>
<dbReference type="SUPFAM" id="SSF143081">
    <property type="entry name" value="BB1717-like"/>
    <property type="match status" value="1"/>
</dbReference>
<comment type="caution">
    <text evidence="9">The sequence shown here is derived from an EMBL/GenBank/DDBJ whole genome shotgun (WGS) entry which is preliminary data.</text>
</comment>
<evidence type="ECO:0000256" key="6">
    <source>
        <dbReference type="ARBA" id="ARBA00023125"/>
    </source>
</evidence>
<gene>
    <name evidence="9" type="ORF">J2S15_000197</name>
</gene>
<evidence type="ECO:0000313" key="9">
    <source>
        <dbReference type="EMBL" id="MDQ0359466.1"/>
    </source>
</evidence>